<dbReference type="InterPro" id="IPR029016">
    <property type="entry name" value="GAF-like_dom_sf"/>
</dbReference>
<feature type="domain" description="PAS" evidence="2">
    <location>
        <begin position="206"/>
        <end position="233"/>
    </location>
</feature>
<dbReference type="InterPro" id="IPR035965">
    <property type="entry name" value="PAS-like_dom_sf"/>
</dbReference>
<dbReference type="SMART" id="SM00331">
    <property type="entry name" value="PP2C_SIG"/>
    <property type="match status" value="1"/>
</dbReference>
<dbReference type="SMART" id="SM00091">
    <property type="entry name" value="PAS"/>
    <property type="match status" value="1"/>
</dbReference>
<gene>
    <name evidence="3" type="ORF">SAMN05443665_102695</name>
</gene>
<dbReference type="Gene3D" id="3.60.40.10">
    <property type="entry name" value="PPM-type phosphatase domain"/>
    <property type="match status" value="1"/>
</dbReference>
<dbReference type="InterPro" id="IPR003018">
    <property type="entry name" value="GAF"/>
</dbReference>
<dbReference type="OrthoDB" id="118142at2"/>
<dbReference type="Gene3D" id="3.30.450.20">
    <property type="entry name" value="PAS domain"/>
    <property type="match status" value="1"/>
</dbReference>
<dbReference type="SUPFAM" id="SSF81606">
    <property type="entry name" value="PP2C-like"/>
    <property type="match status" value="1"/>
</dbReference>
<dbReference type="InterPro" id="IPR052016">
    <property type="entry name" value="Bact_Sigma-Reg"/>
</dbReference>
<proteinExistence type="predicted"/>
<dbReference type="InterPro" id="IPR001932">
    <property type="entry name" value="PPM-type_phosphatase-like_dom"/>
</dbReference>
<sequence>MRSRRVPSAAAPDAALERLGAALVEVMSQVGASVGGAFLLPAQERVLRLAVVCGATRQIVAPWARISLHDPHPVPDAVRTKRLVWLSGQEEIARCYPRLSLAVPYDFRLAAVPIADATELVGGLALLWPVTHPQELSDDEHEAINGFCQRAMLLAQPVPAGAAGLRCPLEPYILPPLPPHLPRPSARDEALAAVAFAERLPTGCCALDIDGRVIFANSAAADLLGAGADELTGARPWEAQPWLGDALFEAHYRAAVVGRQPSSFTTVRPPDTRLRFHLYPDVSGISVLIEPAPDEEPTVRAPARPDQRKSTSAELAGVDTLYQMTHLAAALTEAAGLDQVVELVCDQIVPAFGPKALVLMTVRDGRLCVVGHRGPVAGLAKDLDGTPLTSPVPAAQTLASSRPKFFSSFAELLRAYPEAIYAEGMEARAFLPLIASGRLIGTLVLSYEDVHHFSRAERAVLMSLAGLTAQAMDRARLYDIKHDLARTLQSALLPHALPEVGGLEVAARYQPANRGMDVGGDFYDLIRIGPTTAIAAIGDVQGHHTSAAALMGQVRTAIHSHAGVGSPPGGILAATNRLLIDLDTELFASCLIVRLDLARRCAQLATAGHPPPLLHRPGEGTASVAVSPGLLLGIDSCADYPTCEIPLFPGAVLALYTDGMVEVPGIDIGETTAELARQLTKAADRSMDAVADTLLAKAATATHRQDDAALLLIRVLQP</sequence>
<reference evidence="3 4" key="1">
    <citation type="submission" date="2017-06" db="EMBL/GenBank/DDBJ databases">
        <authorList>
            <person name="Kim H.J."/>
            <person name="Triplett B.A."/>
        </authorList>
    </citation>
    <scope>NUCLEOTIDE SEQUENCE [LARGE SCALE GENOMIC DNA]</scope>
    <source>
        <strain evidence="3 4">DSM 44715</strain>
    </source>
</reference>
<dbReference type="Pfam" id="PF07228">
    <property type="entry name" value="SpoIIE"/>
    <property type="match status" value="1"/>
</dbReference>
<evidence type="ECO:0000259" key="2">
    <source>
        <dbReference type="PROSITE" id="PS50112"/>
    </source>
</evidence>
<dbReference type="EMBL" id="FZOR01000026">
    <property type="protein sequence ID" value="SNT38957.1"/>
    <property type="molecule type" value="Genomic_DNA"/>
</dbReference>
<dbReference type="InterPro" id="IPR036457">
    <property type="entry name" value="PPM-type-like_dom_sf"/>
</dbReference>
<accession>A0A239M7R7</accession>
<dbReference type="Proteomes" id="UP000198318">
    <property type="component" value="Unassembled WGS sequence"/>
</dbReference>
<dbReference type="PANTHER" id="PTHR43156">
    <property type="entry name" value="STAGE II SPORULATION PROTEIN E-RELATED"/>
    <property type="match status" value="1"/>
</dbReference>
<dbReference type="AlphaFoldDB" id="A0A239M7R7"/>
<dbReference type="Gene3D" id="3.30.450.40">
    <property type="match status" value="1"/>
</dbReference>
<dbReference type="Pfam" id="PF13185">
    <property type="entry name" value="GAF_2"/>
    <property type="match status" value="1"/>
</dbReference>
<dbReference type="SUPFAM" id="SSF55781">
    <property type="entry name" value="GAF domain-like"/>
    <property type="match status" value="2"/>
</dbReference>
<name>A0A239M7R7_9ACTN</name>
<dbReference type="Pfam" id="PF08448">
    <property type="entry name" value="PAS_4"/>
    <property type="match status" value="1"/>
</dbReference>
<dbReference type="PANTHER" id="PTHR43156:SF2">
    <property type="entry name" value="STAGE II SPORULATION PROTEIN E"/>
    <property type="match status" value="1"/>
</dbReference>
<dbReference type="InterPro" id="IPR013656">
    <property type="entry name" value="PAS_4"/>
</dbReference>
<dbReference type="PROSITE" id="PS50112">
    <property type="entry name" value="PAS"/>
    <property type="match status" value="1"/>
</dbReference>
<protein>
    <submittedName>
        <fullName evidence="3">Serine phosphatase RsbU, regulator of sigma subunit</fullName>
    </submittedName>
</protein>
<keyword evidence="1" id="KW-0378">Hydrolase</keyword>
<dbReference type="SMART" id="SM00065">
    <property type="entry name" value="GAF"/>
    <property type="match status" value="1"/>
</dbReference>
<evidence type="ECO:0000256" key="1">
    <source>
        <dbReference type="ARBA" id="ARBA00022801"/>
    </source>
</evidence>
<dbReference type="RefSeq" id="WP_089328542.1">
    <property type="nucleotide sequence ID" value="NZ_FZOR01000026.1"/>
</dbReference>
<dbReference type="InterPro" id="IPR000014">
    <property type="entry name" value="PAS"/>
</dbReference>
<evidence type="ECO:0000313" key="4">
    <source>
        <dbReference type="Proteomes" id="UP000198318"/>
    </source>
</evidence>
<keyword evidence="4" id="KW-1185">Reference proteome</keyword>
<organism evidence="3 4">
    <name type="scientific">Actinomadura meyerae</name>
    <dbReference type="NCBI Taxonomy" id="240840"/>
    <lineage>
        <taxon>Bacteria</taxon>
        <taxon>Bacillati</taxon>
        <taxon>Actinomycetota</taxon>
        <taxon>Actinomycetes</taxon>
        <taxon>Streptosporangiales</taxon>
        <taxon>Thermomonosporaceae</taxon>
        <taxon>Actinomadura</taxon>
    </lineage>
</organism>
<dbReference type="GO" id="GO:0016791">
    <property type="term" value="F:phosphatase activity"/>
    <property type="evidence" value="ECO:0007669"/>
    <property type="project" value="TreeGrafter"/>
</dbReference>
<evidence type="ECO:0000313" key="3">
    <source>
        <dbReference type="EMBL" id="SNT38957.1"/>
    </source>
</evidence>
<dbReference type="SUPFAM" id="SSF55785">
    <property type="entry name" value="PYP-like sensor domain (PAS domain)"/>
    <property type="match status" value="1"/>
</dbReference>